<keyword evidence="3" id="KW-0862">Zinc</keyword>
<dbReference type="InterPro" id="IPR017907">
    <property type="entry name" value="Znf_RING_CS"/>
</dbReference>
<dbReference type="SMART" id="SM00184">
    <property type="entry name" value="RING"/>
    <property type="match status" value="1"/>
</dbReference>
<dbReference type="Pfam" id="PF13923">
    <property type="entry name" value="zf-C3HC4_2"/>
    <property type="match status" value="1"/>
</dbReference>
<name>A0AA88RCF0_9ASTE</name>
<keyword evidence="2 4" id="KW-0863">Zinc-finger</keyword>
<feature type="compositionally biased region" description="Low complexity" evidence="5">
    <location>
        <begin position="302"/>
        <end position="311"/>
    </location>
</feature>
<evidence type="ECO:0000256" key="5">
    <source>
        <dbReference type="SAM" id="MobiDB-lite"/>
    </source>
</evidence>
<dbReference type="InterPro" id="IPR044592">
    <property type="entry name" value="RING1A/B"/>
</dbReference>
<keyword evidence="1" id="KW-0479">Metal-binding</keyword>
<feature type="domain" description="RING-type" evidence="6">
    <location>
        <begin position="123"/>
        <end position="163"/>
    </location>
</feature>
<dbReference type="PANTHER" id="PTHR46537">
    <property type="entry name" value="OS11G0578200 PROTEIN"/>
    <property type="match status" value="1"/>
</dbReference>
<dbReference type="GO" id="GO:0008270">
    <property type="term" value="F:zinc ion binding"/>
    <property type="evidence" value="ECO:0007669"/>
    <property type="project" value="UniProtKB-KW"/>
</dbReference>
<accession>A0AA88RCF0</accession>
<evidence type="ECO:0000313" key="7">
    <source>
        <dbReference type="EMBL" id="KAK2982704.1"/>
    </source>
</evidence>
<evidence type="ECO:0000256" key="4">
    <source>
        <dbReference type="PROSITE-ProRule" id="PRU00175"/>
    </source>
</evidence>
<sequence length="547" mass="61971">MPAQKRPSPPENLEEEESLLQQCRRKQSRRERQAQEGGEGGREEEEEEQQQDDGEEQAEEGEGEDEDEDEEDEEEEEEDSDDSLPEPEDLPEYSSLSLSLYPSSHSHLFLSVQLMDVRKDVQCPICLGIIKKTRTVMECMHRFCRECIDKSMRLGNNECPACRTHCASRRSLRDDPRYDTLIELLYPDIEKSEEEELTFHEEEVTRNKQIQATIAQISRRQSEALIRKRAMGKETATASTGRLPRSCRNAYARRKTNRSAENHGSDDNEDENEQDGNRESSSIDERITETKPRKYKRRTSARRSQPSPSAANSDVGCVEHETDASKERRGTSPGIAWSTERLAWGRGGARSHTRHGSGSSSKGMRSTRLSKLVDYLQNLQENDNELDEHLVLVSLDNQTPSLQQPHLCCRSSLSVKHLCEYVAHETTLQAEDVELLLVKETTNTNGEQSMVNIAASMDDLNSLSEVFDRCKVGLQTLEGQETLASLKATSSRDQLVSIVSCVNSSLCVKHRLAKEHASTRTHPHLNLMSTSPHTLLFQILAYRQKGE</sequence>
<evidence type="ECO:0000256" key="2">
    <source>
        <dbReference type="ARBA" id="ARBA00022771"/>
    </source>
</evidence>
<evidence type="ECO:0000259" key="6">
    <source>
        <dbReference type="PROSITE" id="PS50089"/>
    </source>
</evidence>
<feature type="compositionally biased region" description="Acidic residues" evidence="5">
    <location>
        <begin position="42"/>
        <end position="91"/>
    </location>
</feature>
<dbReference type="Proteomes" id="UP001187471">
    <property type="component" value="Unassembled WGS sequence"/>
</dbReference>
<evidence type="ECO:0000256" key="3">
    <source>
        <dbReference type="ARBA" id="ARBA00022833"/>
    </source>
</evidence>
<protein>
    <recommendedName>
        <fullName evidence="6">RING-type domain-containing protein</fullName>
    </recommendedName>
</protein>
<feature type="compositionally biased region" description="Basic and acidic residues" evidence="5">
    <location>
        <begin position="275"/>
        <end position="292"/>
    </location>
</feature>
<reference evidence="7" key="1">
    <citation type="submission" date="2022-12" db="EMBL/GenBank/DDBJ databases">
        <title>Draft genome assemblies for two species of Escallonia (Escalloniales).</title>
        <authorList>
            <person name="Chanderbali A."/>
            <person name="Dervinis C."/>
            <person name="Anghel I."/>
            <person name="Soltis D."/>
            <person name="Soltis P."/>
            <person name="Zapata F."/>
        </authorList>
    </citation>
    <scope>NUCLEOTIDE SEQUENCE</scope>
    <source>
        <strain evidence="7">UCBG92.1500</strain>
        <tissue evidence="7">Leaf</tissue>
    </source>
</reference>
<keyword evidence="8" id="KW-1185">Reference proteome</keyword>
<proteinExistence type="predicted"/>
<evidence type="ECO:0000313" key="8">
    <source>
        <dbReference type="Proteomes" id="UP001187471"/>
    </source>
</evidence>
<dbReference type="Gene3D" id="3.30.40.10">
    <property type="entry name" value="Zinc/RING finger domain, C3HC4 (zinc finger)"/>
    <property type="match status" value="1"/>
</dbReference>
<comment type="caution">
    <text evidence="7">The sequence shown here is derived from an EMBL/GenBank/DDBJ whole genome shotgun (WGS) entry which is preliminary data.</text>
</comment>
<dbReference type="PROSITE" id="PS50089">
    <property type="entry name" value="ZF_RING_2"/>
    <property type="match status" value="1"/>
</dbReference>
<organism evidence="7 8">
    <name type="scientific">Escallonia rubra</name>
    <dbReference type="NCBI Taxonomy" id="112253"/>
    <lineage>
        <taxon>Eukaryota</taxon>
        <taxon>Viridiplantae</taxon>
        <taxon>Streptophyta</taxon>
        <taxon>Embryophyta</taxon>
        <taxon>Tracheophyta</taxon>
        <taxon>Spermatophyta</taxon>
        <taxon>Magnoliopsida</taxon>
        <taxon>eudicotyledons</taxon>
        <taxon>Gunneridae</taxon>
        <taxon>Pentapetalae</taxon>
        <taxon>asterids</taxon>
        <taxon>campanulids</taxon>
        <taxon>Escalloniales</taxon>
        <taxon>Escalloniaceae</taxon>
        <taxon>Escallonia</taxon>
    </lineage>
</organism>
<gene>
    <name evidence="7" type="ORF">RJ640_014504</name>
</gene>
<dbReference type="InterPro" id="IPR013083">
    <property type="entry name" value="Znf_RING/FYVE/PHD"/>
</dbReference>
<evidence type="ECO:0000256" key="1">
    <source>
        <dbReference type="ARBA" id="ARBA00022723"/>
    </source>
</evidence>
<dbReference type="CDD" id="cd16531">
    <property type="entry name" value="RING-HC_RING1-like"/>
    <property type="match status" value="1"/>
</dbReference>
<dbReference type="AlphaFoldDB" id="A0AA88RCF0"/>
<dbReference type="EMBL" id="JAVXUO010001393">
    <property type="protein sequence ID" value="KAK2982704.1"/>
    <property type="molecule type" value="Genomic_DNA"/>
</dbReference>
<dbReference type="PROSITE" id="PS00518">
    <property type="entry name" value="ZF_RING_1"/>
    <property type="match status" value="1"/>
</dbReference>
<feature type="region of interest" description="Disordered" evidence="5">
    <location>
        <begin position="227"/>
        <end position="366"/>
    </location>
</feature>
<dbReference type="PANTHER" id="PTHR46537:SF1">
    <property type="entry name" value="E3 UBIQUITIN-PROTEIN LIGASE RING1B-RELATED"/>
    <property type="match status" value="1"/>
</dbReference>
<dbReference type="InterPro" id="IPR001841">
    <property type="entry name" value="Znf_RING"/>
</dbReference>
<dbReference type="SUPFAM" id="SSF57850">
    <property type="entry name" value="RING/U-box"/>
    <property type="match status" value="1"/>
</dbReference>
<feature type="region of interest" description="Disordered" evidence="5">
    <location>
        <begin position="1"/>
        <end position="94"/>
    </location>
</feature>
<feature type="compositionally biased region" description="Basic and acidic residues" evidence="5">
    <location>
        <begin position="317"/>
        <end position="330"/>
    </location>
</feature>